<name>A0A4Y7Q134_9AGAM</name>
<evidence type="ECO:0000313" key="3">
    <source>
        <dbReference type="Proteomes" id="UP000294933"/>
    </source>
</evidence>
<accession>A0A4Y7Q134</accession>
<keyword evidence="3" id="KW-1185">Reference proteome</keyword>
<feature type="region of interest" description="Disordered" evidence="1">
    <location>
        <begin position="155"/>
        <end position="231"/>
    </location>
</feature>
<dbReference type="AlphaFoldDB" id="A0A4Y7Q134"/>
<proteinExistence type="predicted"/>
<protein>
    <submittedName>
        <fullName evidence="2">Uncharacterized protein</fullName>
    </submittedName>
</protein>
<sequence>MAHVVEYLGGFESACLWCDRQQRLPAGCTMRNCLLATDYENQIRILMFAKPDATRREVRWNLLPPVVAKIYENWSPQKLEYLVSAGVRIWFDRGPVSHAFQSVASENEGRQWEEFQEECMKTVHTFGFQNGKGDRAMFGWTLEGGDKYFGSYDESNSTKASNGRFGNDSDTEEEAIVKPKCEPVATSVLGTKRTLRTRKTENAKAKANRSRCRATPPTKKCRKATQKRHTR</sequence>
<gene>
    <name evidence="2" type="ORF">BD410DRAFT_790177</name>
</gene>
<organism evidence="2 3">
    <name type="scientific">Rickenella mellea</name>
    <dbReference type="NCBI Taxonomy" id="50990"/>
    <lineage>
        <taxon>Eukaryota</taxon>
        <taxon>Fungi</taxon>
        <taxon>Dikarya</taxon>
        <taxon>Basidiomycota</taxon>
        <taxon>Agaricomycotina</taxon>
        <taxon>Agaricomycetes</taxon>
        <taxon>Hymenochaetales</taxon>
        <taxon>Rickenellaceae</taxon>
        <taxon>Rickenella</taxon>
    </lineage>
</organism>
<feature type="compositionally biased region" description="Basic residues" evidence="1">
    <location>
        <begin position="219"/>
        <end position="231"/>
    </location>
</feature>
<reference evidence="2 3" key="1">
    <citation type="submission" date="2018-06" db="EMBL/GenBank/DDBJ databases">
        <title>A transcriptomic atlas of mushroom development highlights an independent origin of complex multicellularity.</title>
        <authorList>
            <consortium name="DOE Joint Genome Institute"/>
            <person name="Krizsan K."/>
            <person name="Almasi E."/>
            <person name="Merenyi Z."/>
            <person name="Sahu N."/>
            <person name="Viragh M."/>
            <person name="Koszo T."/>
            <person name="Mondo S."/>
            <person name="Kiss B."/>
            <person name="Balint B."/>
            <person name="Kues U."/>
            <person name="Barry K."/>
            <person name="Hegedus J.C."/>
            <person name="Henrissat B."/>
            <person name="Johnson J."/>
            <person name="Lipzen A."/>
            <person name="Ohm R."/>
            <person name="Nagy I."/>
            <person name="Pangilinan J."/>
            <person name="Yan J."/>
            <person name="Xiong Y."/>
            <person name="Grigoriev I.V."/>
            <person name="Hibbett D.S."/>
            <person name="Nagy L.G."/>
        </authorList>
    </citation>
    <scope>NUCLEOTIDE SEQUENCE [LARGE SCALE GENOMIC DNA]</scope>
    <source>
        <strain evidence="2 3">SZMC22713</strain>
    </source>
</reference>
<evidence type="ECO:0000313" key="2">
    <source>
        <dbReference type="EMBL" id="TDL21115.1"/>
    </source>
</evidence>
<evidence type="ECO:0000256" key="1">
    <source>
        <dbReference type="SAM" id="MobiDB-lite"/>
    </source>
</evidence>
<dbReference type="VEuPathDB" id="FungiDB:BD410DRAFT_790177"/>
<dbReference type="Proteomes" id="UP000294933">
    <property type="component" value="Unassembled WGS sequence"/>
</dbReference>
<dbReference type="EMBL" id="ML170183">
    <property type="protein sequence ID" value="TDL21115.1"/>
    <property type="molecule type" value="Genomic_DNA"/>
</dbReference>